<comment type="similarity">
    <text evidence="8">Belongs to the two pore domain potassium channel (TC 1.A.1.8) family.</text>
</comment>
<dbReference type="PANTHER" id="PTHR11003:SF69">
    <property type="entry name" value="POTASSIUM CHANNEL DOMAIN-CONTAINING PROTEIN"/>
    <property type="match status" value="1"/>
</dbReference>
<proteinExistence type="inferred from homology"/>
<keyword evidence="7 8" id="KW-0407">Ion channel</keyword>
<dbReference type="EMBL" id="UYSL01023267">
    <property type="protein sequence ID" value="VDL81957.1"/>
    <property type="molecule type" value="Genomic_DNA"/>
</dbReference>
<dbReference type="PANTHER" id="PTHR11003">
    <property type="entry name" value="POTASSIUM CHANNEL, SUBFAMILY K"/>
    <property type="match status" value="1"/>
</dbReference>
<keyword evidence="4 10" id="KW-1133">Transmembrane helix</keyword>
<dbReference type="GO" id="GO:0022841">
    <property type="term" value="F:potassium ion leak channel activity"/>
    <property type="evidence" value="ECO:0007669"/>
    <property type="project" value="TreeGrafter"/>
</dbReference>
<feature type="transmembrane region" description="Helical" evidence="10">
    <location>
        <begin position="233"/>
        <end position="259"/>
    </location>
</feature>
<keyword evidence="6 10" id="KW-0472">Membrane</keyword>
<dbReference type="OMA" id="PRLEWSF"/>
<feature type="transmembrane region" description="Helical" evidence="10">
    <location>
        <begin position="20"/>
        <end position="42"/>
    </location>
</feature>
<feature type="region of interest" description="Disordered" evidence="9">
    <location>
        <begin position="428"/>
        <end position="455"/>
    </location>
</feature>
<dbReference type="GO" id="GO:0015271">
    <property type="term" value="F:outward rectifier potassium channel activity"/>
    <property type="evidence" value="ECO:0007669"/>
    <property type="project" value="TreeGrafter"/>
</dbReference>
<evidence type="ECO:0000256" key="3">
    <source>
        <dbReference type="ARBA" id="ARBA00022692"/>
    </source>
</evidence>
<dbReference type="Pfam" id="PF07885">
    <property type="entry name" value="Ion_trans_2"/>
    <property type="match status" value="2"/>
</dbReference>
<dbReference type="OrthoDB" id="297496at2759"/>
<dbReference type="SUPFAM" id="SSF81324">
    <property type="entry name" value="Voltage-gated potassium channels"/>
    <property type="match status" value="2"/>
</dbReference>
<name>A0A0N4YM59_NIPBR</name>
<dbReference type="AlphaFoldDB" id="A0A0N4YM59"/>
<evidence type="ECO:0000256" key="5">
    <source>
        <dbReference type="ARBA" id="ARBA00023065"/>
    </source>
</evidence>
<reference evidence="14" key="1">
    <citation type="submission" date="2017-02" db="UniProtKB">
        <authorList>
            <consortium name="WormBaseParasite"/>
        </authorList>
    </citation>
    <scope>IDENTIFICATION</scope>
</reference>
<organism evidence="14">
    <name type="scientific">Nippostrongylus brasiliensis</name>
    <name type="common">Rat hookworm</name>
    <dbReference type="NCBI Taxonomy" id="27835"/>
    <lineage>
        <taxon>Eukaryota</taxon>
        <taxon>Metazoa</taxon>
        <taxon>Ecdysozoa</taxon>
        <taxon>Nematoda</taxon>
        <taxon>Chromadorea</taxon>
        <taxon>Rhabditida</taxon>
        <taxon>Rhabditina</taxon>
        <taxon>Rhabditomorpha</taxon>
        <taxon>Strongyloidea</taxon>
        <taxon>Heligmosomidae</taxon>
        <taxon>Nippostrongylus</taxon>
    </lineage>
</organism>
<keyword evidence="3 8" id="KW-0812">Transmembrane</keyword>
<dbReference type="InterPro" id="IPR003280">
    <property type="entry name" value="2pore_dom_K_chnl"/>
</dbReference>
<keyword evidence="5 8" id="KW-0406">Ion transport</keyword>
<feature type="domain" description="Potassium channel" evidence="11">
    <location>
        <begin position="186"/>
        <end position="254"/>
    </location>
</feature>
<dbReference type="GO" id="GO:0005886">
    <property type="term" value="C:plasma membrane"/>
    <property type="evidence" value="ECO:0007669"/>
    <property type="project" value="TreeGrafter"/>
</dbReference>
<dbReference type="Proteomes" id="UP000271162">
    <property type="component" value="Unassembled WGS sequence"/>
</dbReference>
<feature type="compositionally biased region" description="Polar residues" evidence="9">
    <location>
        <begin position="429"/>
        <end position="455"/>
    </location>
</feature>
<evidence type="ECO:0000259" key="11">
    <source>
        <dbReference type="Pfam" id="PF07885"/>
    </source>
</evidence>
<dbReference type="InterPro" id="IPR013099">
    <property type="entry name" value="K_chnl_dom"/>
</dbReference>
<keyword evidence="13" id="KW-1185">Reference proteome</keyword>
<evidence type="ECO:0000256" key="10">
    <source>
        <dbReference type="SAM" id="Phobius"/>
    </source>
</evidence>
<feature type="domain" description="Potassium channel" evidence="11">
    <location>
        <begin position="100"/>
        <end position="157"/>
    </location>
</feature>
<evidence type="ECO:0000256" key="6">
    <source>
        <dbReference type="ARBA" id="ARBA00023136"/>
    </source>
</evidence>
<dbReference type="WBParaSite" id="NBR_0001823501-mRNA-1">
    <property type="protein sequence ID" value="NBR_0001823501-mRNA-1"/>
    <property type="gene ID" value="NBR_0001823501"/>
</dbReference>
<reference evidence="12 13" key="2">
    <citation type="submission" date="2018-11" db="EMBL/GenBank/DDBJ databases">
        <authorList>
            <consortium name="Pathogen Informatics"/>
        </authorList>
    </citation>
    <scope>NUCLEOTIDE SEQUENCE [LARGE SCALE GENOMIC DNA]</scope>
</reference>
<feature type="transmembrane region" description="Helical" evidence="10">
    <location>
        <begin position="102"/>
        <end position="120"/>
    </location>
</feature>
<sequence>MALVCLLMLRACLRRHQKALTVNLVVVVFLIAYTLIGGYIFLHFEHNYAQFVKLNETLTKKACIETLLTRDRELRVSREADFARVIAEKCLSPASQDPRLEWSFKTAALYGFGILTTLGYGKVEPRTPNGRLFTVIYGFIGIPVTVILLTNLGRYLERLTQKARLKCSRHVDPDSDSITGTTLFLVMILYLLMGALFIPLLHGHLDFFSGIYFAFICLTAIEYGDLVPDNNWYIPLVIAYVCIGLAISTIALDIGSYYVRKLHYVGRKLKNIANIRIWFGAKNLQVKELITAVGQNIGIGDQIMADIDLETLVHAAIQVKLGRLSRVPQTHMIVEGIWPPELVPLFLKDGQFPMFVDSEDDLMDMTPKKTVVRFQDEYPPFQDDVMMDMDEEATTVTNLTTSRLSPKPIREERKDVVVHSRPLPLMKFDQSSLASTDASRSPQDTTTESIVPSSE</sequence>
<accession>A0A0N4YM59</accession>
<evidence type="ECO:0000313" key="13">
    <source>
        <dbReference type="Proteomes" id="UP000271162"/>
    </source>
</evidence>
<comment type="subcellular location">
    <subcellularLocation>
        <location evidence="1">Membrane</location>
        <topology evidence="1">Multi-pass membrane protein</topology>
    </subcellularLocation>
</comment>
<feature type="transmembrane region" description="Helical" evidence="10">
    <location>
        <begin position="205"/>
        <end position="221"/>
    </location>
</feature>
<evidence type="ECO:0000256" key="1">
    <source>
        <dbReference type="ARBA" id="ARBA00004141"/>
    </source>
</evidence>
<evidence type="ECO:0000256" key="2">
    <source>
        <dbReference type="ARBA" id="ARBA00022448"/>
    </source>
</evidence>
<evidence type="ECO:0000256" key="7">
    <source>
        <dbReference type="ARBA" id="ARBA00023303"/>
    </source>
</evidence>
<keyword evidence="2 8" id="KW-0813">Transport</keyword>
<protein>
    <submittedName>
        <fullName evidence="14">Potassium channel subfamily K member 18 (inferred by orthology to a human protein)</fullName>
    </submittedName>
</protein>
<gene>
    <name evidence="12" type="ORF">NBR_LOCUS18236</name>
</gene>
<feature type="transmembrane region" description="Helical" evidence="10">
    <location>
        <begin position="178"/>
        <end position="198"/>
    </location>
</feature>
<evidence type="ECO:0000313" key="12">
    <source>
        <dbReference type="EMBL" id="VDL81957.1"/>
    </source>
</evidence>
<evidence type="ECO:0000313" key="14">
    <source>
        <dbReference type="WBParaSite" id="NBR_0001823501-mRNA-1"/>
    </source>
</evidence>
<evidence type="ECO:0000256" key="4">
    <source>
        <dbReference type="ARBA" id="ARBA00022989"/>
    </source>
</evidence>
<feature type="transmembrane region" description="Helical" evidence="10">
    <location>
        <begin position="132"/>
        <end position="152"/>
    </location>
</feature>
<evidence type="ECO:0000256" key="9">
    <source>
        <dbReference type="SAM" id="MobiDB-lite"/>
    </source>
</evidence>
<dbReference type="Gene3D" id="1.10.287.70">
    <property type="match status" value="1"/>
</dbReference>
<dbReference type="GO" id="GO:0030322">
    <property type="term" value="P:stabilization of membrane potential"/>
    <property type="evidence" value="ECO:0007669"/>
    <property type="project" value="TreeGrafter"/>
</dbReference>
<dbReference type="PRINTS" id="PR01333">
    <property type="entry name" value="2POREKCHANEL"/>
</dbReference>
<evidence type="ECO:0000256" key="8">
    <source>
        <dbReference type="RuleBase" id="RU003857"/>
    </source>
</evidence>